<dbReference type="Proteomes" id="UP000095280">
    <property type="component" value="Unplaced"/>
</dbReference>
<evidence type="ECO:0000313" key="2">
    <source>
        <dbReference type="WBParaSite" id="maker-unitig_45215-snap-gene-0.2-mRNA-1"/>
    </source>
</evidence>
<keyword evidence="1" id="KW-1185">Reference proteome</keyword>
<sequence length="145" mass="16283">ALEFQRLLDILQRPGERALLAAAGALATRFGSESWSVPRQLGLARVVFAERWPPSQSSARTLGPITPRSEFFLKPKSKMYCTWCRERSTPTGCLFYANGTITPASDICRQASRGKPCRLQLPKGFDLNYPELRSRRPNPWVVSSL</sequence>
<reference evidence="2" key="1">
    <citation type="submission" date="2016-11" db="UniProtKB">
        <authorList>
            <consortium name="WormBaseParasite"/>
        </authorList>
    </citation>
    <scope>IDENTIFICATION</scope>
</reference>
<organism evidence="1 2">
    <name type="scientific">Macrostomum lignano</name>
    <dbReference type="NCBI Taxonomy" id="282301"/>
    <lineage>
        <taxon>Eukaryota</taxon>
        <taxon>Metazoa</taxon>
        <taxon>Spiralia</taxon>
        <taxon>Lophotrochozoa</taxon>
        <taxon>Platyhelminthes</taxon>
        <taxon>Rhabditophora</taxon>
        <taxon>Macrostomorpha</taxon>
        <taxon>Macrostomida</taxon>
        <taxon>Macrostomidae</taxon>
        <taxon>Macrostomum</taxon>
    </lineage>
</organism>
<evidence type="ECO:0000313" key="1">
    <source>
        <dbReference type="Proteomes" id="UP000095280"/>
    </source>
</evidence>
<protein>
    <submittedName>
        <fullName evidence="2">CW-type domain-containing protein</fullName>
    </submittedName>
</protein>
<accession>A0A1I8FR92</accession>
<dbReference type="AlphaFoldDB" id="A0A1I8FR92"/>
<proteinExistence type="predicted"/>
<name>A0A1I8FR92_9PLAT</name>
<dbReference type="WBParaSite" id="maker-unitig_45215-snap-gene-0.2-mRNA-1">
    <property type="protein sequence ID" value="maker-unitig_45215-snap-gene-0.2-mRNA-1"/>
    <property type="gene ID" value="maker-unitig_45215-snap-gene-0.2"/>
</dbReference>